<comment type="caution">
    <text evidence="7">The sequence shown here is derived from an EMBL/GenBank/DDBJ whole genome shotgun (WGS) entry which is preliminary data.</text>
</comment>
<dbReference type="InterPro" id="IPR005158">
    <property type="entry name" value="BTAD"/>
</dbReference>
<dbReference type="SUPFAM" id="SSF52540">
    <property type="entry name" value="P-loop containing nucleoside triphosphate hydrolases"/>
    <property type="match status" value="1"/>
</dbReference>
<dbReference type="InterPro" id="IPR001867">
    <property type="entry name" value="OmpR/PhoB-type_DNA-bd"/>
</dbReference>
<evidence type="ECO:0000313" key="7">
    <source>
        <dbReference type="EMBL" id="NKE62446.1"/>
    </source>
</evidence>
<dbReference type="Gene3D" id="1.10.10.10">
    <property type="entry name" value="Winged helix-like DNA-binding domain superfamily/Winged helix DNA-binding domain"/>
    <property type="match status" value="1"/>
</dbReference>
<evidence type="ECO:0000256" key="5">
    <source>
        <dbReference type="PROSITE-ProRule" id="PRU01091"/>
    </source>
</evidence>
<dbReference type="Pfam" id="PF03704">
    <property type="entry name" value="BTAD"/>
    <property type="match status" value="1"/>
</dbReference>
<sequence>MSVTFDLLGEVQVKVAGVPIDLGHARPRCVLAALLVEPNRPLPLDLLAERVWGERPPRQARNTLYGYLYRLRQAFAGLPGVVIDRTPAGYLLPVDESAVDVHRFRSLVRRSHTEDDSQALAMVEQALGLWHGRALGGVEGPWADAVRRTLEQERWSALLHRNDVLLRLGHHDALVAELSMLADENPLDERLAGQRVLALYRCGRLADALEHYEVVRRRLADELGADPGPQLRELHQHVLIGEPVAPAIPRSGTPTPRQLPAAPRLFVGRANELARMDKALASGADESPVLAIVGAAGTGKTTLALHWAHRAVDLFPDGQLHADLRGFDPAGPPVPPAVVVRGFLDALGVPAASVSADLDGQVALYRSLVAGKRMLVVLDNAGDTAHVLPLLPGSSTCTVLITSRHRLTGLTASHGVPTLALDVLSNSEARDLLIGHLAEPRIRAEPDAVADLLRSCAGLPLALAVVAARATLD</sequence>
<dbReference type="InterPro" id="IPR027417">
    <property type="entry name" value="P-loop_NTPase"/>
</dbReference>
<keyword evidence="2" id="KW-0805">Transcription regulation</keyword>
<dbReference type="InterPro" id="IPR016032">
    <property type="entry name" value="Sig_transdc_resp-reg_C-effctor"/>
</dbReference>
<evidence type="ECO:0000259" key="6">
    <source>
        <dbReference type="PROSITE" id="PS51755"/>
    </source>
</evidence>
<reference evidence="7 8" key="1">
    <citation type="submission" date="2019-08" db="EMBL/GenBank/DDBJ databases">
        <title>Lentzea from Indian Himalayas.</title>
        <authorList>
            <person name="Mandal S."/>
            <person name="Mallick Gupta A."/>
            <person name="Maiti P.K."/>
            <person name="Sarkar J."/>
            <person name="Mandal S."/>
        </authorList>
    </citation>
    <scope>NUCLEOTIDE SEQUENCE [LARGE SCALE GENOMIC DNA]</scope>
    <source>
        <strain evidence="7 8">PSKA42</strain>
    </source>
</reference>
<dbReference type="RefSeq" id="WP_312878360.1">
    <property type="nucleotide sequence ID" value="NZ_VSRL01000250.1"/>
</dbReference>
<dbReference type="CDD" id="cd15831">
    <property type="entry name" value="BTAD"/>
    <property type="match status" value="1"/>
</dbReference>
<protein>
    <submittedName>
        <fullName evidence="7">SARP family transcriptional regulator</fullName>
    </submittedName>
</protein>
<dbReference type="Gene3D" id="3.40.50.300">
    <property type="entry name" value="P-loop containing nucleotide triphosphate hydrolases"/>
    <property type="match status" value="1"/>
</dbReference>
<keyword evidence="8" id="KW-1185">Reference proteome</keyword>
<keyword evidence="3 5" id="KW-0238">DNA-binding</keyword>
<dbReference type="SUPFAM" id="SSF48452">
    <property type="entry name" value="TPR-like"/>
    <property type="match status" value="1"/>
</dbReference>
<feature type="domain" description="OmpR/PhoB-type" evidence="6">
    <location>
        <begin position="1"/>
        <end position="94"/>
    </location>
</feature>
<dbReference type="PROSITE" id="PS51755">
    <property type="entry name" value="OMPR_PHOB"/>
    <property type="match status" value="1"/>
</dbReference>
<dbReference type="InterPro" id="IPR051677">
    <property type="entry name" value="AfsR-DnrI-RedD_regulator"/>
</dbReference>
<evidence type="ECO:0000256" key="1">
    <source>
        <dbReference type="ARBA" id="ARBA00005820"/>
    </source>
</evidence>
<dbReference type="InterPro" id="IPR011990">
    <property type="entry name" value="TPR-like_helical_dom_sf"/>
</dbReference>
<feature type="non-terminal residue" evidence="7">
    <location>
        <position position="473"/>
    </location>
</feature>
<dbReference type="PANTHER" id="PTHR35807:SF1">
    <property type="entry name" value="TRANSCRIPTIONAL REGULATOR REDD"/>
    <property type="match status" value="1"/>
</dbReference>
<accession>A0ABX1FVC9</accession>
<evidence type="ECO:0000313" key="8">
    <source>
        <dbReference type="Proteomes" id="UP001515943"/>
    </source>
</evidence>
<dbReference type="SUPFAM" id="SSF46894">
    <property type="entry name" value="C-terminal effector domain of the bipartite response regulators"/>
    <property type="match status" value="1"/>
</dbReference>
<dbReference type="Proteomes" id="UP001515943">
    <property type="component" value="Unassembled WGS sequence"/>
</dbReference>
<name>A0ABX1FVC9_9PSEU</name>
<dbReference type="PRINTS" id="PR00364">
    <property type="entry name" value="DISEASERSIST"/>
</dbReference>
<comment type="similarity">
    <text evidence="1">Belongs to the AfsR/DnrI/RedD regulatory family.</text>
</comment>
<dbReference type="EMBL" id="VSRL01000250">
    <property type="protein sequence ID" value="NKE62446.1"/>
    <property type="molecule type" value="Genomic_DNA"/>
</dbReference>
<evidence type="ECO:0000256" key="4">
    <source>
        <dbReference type="ARBA" id="ARBA00023163"/>
    </source>
</evidence>
<dbReference type="InterPro" id="IPR036388">
    <property type="entry name" value="WH-like_DNA-bd_sf"/>
</dbReference>
<feature type="DNA-binding region" description="OmpR/PhoB-type" evidence="5">
    <location>
        <begin position="1"/>
        <end position="94"/>
    </location>
</feature>
<dbReference type="SMART" id="SM01043">
    <property type="entry name" value="BTAD"/>
    <property type="match status" value="1"/>
</dbReference>
<dbReference type="SMART" id="SM00862">
    <property type="entry name" value="Trans_reg_C"/>
    <property type="match status" value="1"/>
</dbReference>
<evidence type="ECO:0000256" key="3">
    <source>
        <dbReference type="ARBA" id="ARBA00023125"/>
    </source>
</evidence>
<dbReference type="PANTHER" id="PTHR35807">
    <property type="entry name" value="TRANSCRIPTIONAL REGULATOR REDD-RELATED"/>
    <property type="match status" value="1"/>
</dbReference>
<organism evidence="7 8">
    <name type="scientific">Lentzea indica</name>
    <dbReference type="NCBI Taxonomy" id="2604800"/>
    <lineage>
        <taxon>Bacteria</taxon>
        <taxon>Bacillati</taxon>
        <taxon>Actinomycetota</taxon>
        <taxon>Actinomycetes</taxon>
        <taxon>Pseudonocardiales</taxon>
        <taxon>Pseudonocardiaceae</taxon>
        <taxon>Lentzea</taxon>
    </lineage>
</organism>
<dbReference type="Gene3D" id="1.25.40.10">
    <property type="entry name" value="Tetratricopeptide repeat domain"/>
    <property type="match status" value="1"/>
</dbReference>
<evidence type="ECO:0000256" key="2">
    <source>
        <dbReference type="ARBA" id="ARBA00023015"/>
    </source>
</evidence>
<keyword evidence="4" id="KW-0804">Transcription</keyword>
<proteinExistence type="inferred from homology"/>
<gene>
    <name evidence="7" type="ORF">FXN61_39225</name>
</gene>